<comment type="caution">
    <text evidence="5">The sequence shown here is derived from an EMBL/GenBank/DDBJ whole genome shotgun (WGS) entry which is preliminary data.</text>
</comment>
<keyword evidence="4" id="KW-0812">Transmembrane</keyword>
<dbReference type="EMBL" id="JJRY01000013">
    <property type="protein sequence ID" value="KEF37562.1"/>
    <property type="molecule type" value="Genomic_DNA"/>
</dbReference>
<dbReference type="InterPro" id="IPR018389">
    <property type="entry name" value="DctP_fam"/>
</dbReference>
<protein>
    <submittedName>
        <fullName evidence="5">Tripartite ATP-independent periplasmic transporter solute receptor, DctP family</fullName>
    </submittedName>
</protein>
<dbReference type="InterPro" id="IPR004682">
    <property type="entry name" value="TRAP_DctP"/>
</dbReference>
<dbReference type="AlphaFoldDB" id="A0A072NJX7"/>
<dbReference type="PIRSF" id="PIRSF006470">
    <property type="entry name" value="DctB"/>
    <property type="match status" value="1"/>
</dbReference>
<evidence type="ECO:0000313" key="6">
    <source>
        <dbReference type="Proteomes" id="UP000027936"/>
    </source>
</evidence>
<keyword evidence="2" id="KW-0813">Transport</keyword>
<accession>A0A072NJX7</accession>
<proteinExistence type="inferred from homology"/>
<dbReference type="GO" id="GO:0055085">
    <property type="term" value="P:transmembrane transport"/>
    <property type="evidence" value="ECO:0007669"/>
    <property type="project" value="InterPro"/>
</dbReference>
<gene>
    <name evidence="5" type="ORF">M670_03141</name>
</gene>
<keyword evidence="3" id="KW-0732">Signal</keyword>
<dbReference type="PANTHER" id="PTHR33376">
    <property type="match status" value="1"/>
</dbReference>
<dbReference type="Proteomes" id="UP000027936">
    <property type="component" value="Unassembled WGS sequence"/>
</dbReference>
<evidence type="ECO:0000256" key="1">
    <source>
        <dbReference type="ARBA" id="ARBA00009023"/>
    </source>
</evidence>
<dbReference type="NCBIfam" id="TIGR00787">
    <property type="entry name" value="dctP"/>
    <property type="match status" value="1"/>
</dbReference>
<keyword evidence="4" id="KW-0472">Membrane</keyword>
<dbReference type="GO" id="GO:0030288">
    <property type="term" value="C:outer membrane-bounded periplasmic space"/>
    <property type="evidence" value="ECO:0007669"/>
    <property type="project" value="InterPro"/>
</dbReference>
<evidence type="ECO:0000256" key="2">
    <source>
        <dbReference type="ARBA" id="ARBA00022448"/>
    </source>
</evidence>
<dbReference type="Gene3D" id="3.40.190.170">
    <property type="entry name" value="Bacterial extracellular solute-binding protein, family 7"/>
    <property type="match status" value="1"/>
</dbReference>
<feature type="transmembrane region" description="Helical" evidence="4">
    <location>
        <begin position="7"/>
        <end position="27"/>
    </location>
</feature>
<dbReference type="InterPro" id="IPR038404">
    <property type="entry name" value="TRAP_DctP_sf"/>
</dbReference>
<reference evidence="5 6" key="1">
    <citation type="submission" date="2014-04" db="EMBL/GenBank/DDBJ databases">
        <title>Draft genome sequence of Bacillus azotoformans MEV2011, a (co-) denitrifying strain unable to grow in the presence of oxygen.</title>
        <authorList>
            <person name="Nielsen M."/>
            <person name="Schreiber L."/>
            <person name="Finster K."/>
            <person name="Schramm A."/>
        </authorList>
    </citation>
    <scope>NUCLEOTIDE SEQUENCE [LARGE SCALE GENOMIC DNA]</scope>
    <source>
        <strain evidence="5 6">MEV2011</strain>
    </source>
</reference>
<dbReference type="PATRIC" id="fig|1348973.3.peg.3021"/>
<name>A0A072NJX7_SCHAZ</name>
<evidence type="ECO:0000313" key="5">
    <source>
        <dbReference type="EMBL" id="KEF37562.1"/>
    </source>
</evidence>
<evidence type="ECO:0000256" key="4">
    <source>
        <dbReference type="SAM" id="Phobius"/>
    </source>
</evidence>
<keyword evidence="5" id="KW-0675">Receptor</keyword>
<dbReference type="NCBIfam" id="NF037995">
    <property type="entry name" value="TRAP_S1"/>
    <property type="match status" value="1"/>
</dbReference>
<dbReference type="PANTHER" id="PTHR33376:SF7">
    <property type="entry name" value="C4-DICARBOXYLATE-BINDING PROTEIN DCTB"/>
    <property type="match status" value="1"/>
</dbReference>
<keyword evidence="4" id="KW-1133">Transmembrane helix</keyword>
<dbReference type="Pfam" id="PF03480">
    <property type="entry name" value="DctP"/>
    <property type="match status" value="1"/>
</dbReference>
<evidence type="ECO:0000256" key="3">
    <source>
        <dbReference type="ARBA" id="ARBA00022729"/>
    </source>
</evidence>
<comment type="similarity">
    <text evidence="1">Belongs to the bacterial solute-binding protein 7 family.</text>
</comment>
<organism evidence="5 6">
    <name type="scientific">Schinkia azotoformans MEV2011</name>
    <dbReference type="NCBI Taxonomy" id="1348973"/>
    <lineage>
        <taxon>Bacteria</taxon>
        <taxon>Bacillati</taxon>
        <taxon>Bacillota</taxon>
        <taxon>Bacilli</taxon>
        <taxon>Bacillales</taxon>
        <taxon>Bacillaceae</taxon>
        <taxon>Calidifontibacillus/Schinkia group</taxon>
        <taxon>Schinkia</taxon>
    </lineage>
</organism>
<sequence length="352" mass="40806">MVNVMKTFISTFILIFIFFMFVFFIGFGPNNDSKSIPFDHEQEGLNKQIVINFSHVVAENTPKGQAAERFAKLVAEKTNGKVKVEVFPNGVLYAEGEEVNALIRGEIQMIAPAYSNMTELLPEWLILDLPYIFKDDEHVEAVLNGEIGDALLSQLKKHNIKGIAFWSNGFKQMMSNRGPLKAPADFLGQRFRIMPSKALEDQFHELGVKTSAMPFNQVYRNLESGYLDGIENTISNIYSKRFYKVQKYMTISNHGYLGYSVMMNQEFWDSLPKDIQKDIEEAMDETTNWLYTESQEINNDQLNMIKITSDILIHELSEEERENWIDFFQPLYEEYGEKYGKRWINEIQKLSN</sequence>